<reference evidence="1" key="1">
    <citation type="submission" date="2006-04" db="EMBL/GenBank/DDBJ databases">
        <authorList>
            <person name="Seshadri R."/>
            <person name="Federici B.A."/>
        </authorList>
    </citation>
    <scope>NUCLEOTIDE SEQUENCE [LARGE SCALE GENOMIC DNA]</scope>
</reference>
<organism evidence="1 2">
    <name type="scientific">Rickettsiella grylli</name>
    <dbReference type="NCBI Taxonomy" id="59196"/>
    <lineage>
        <taxon>Bacteria</taxon>
        <taxon>Pseudomonadati</taxon>
        <taxon>Pseudomonadota</taxon>
        <taxon>Gammaproteobacteria</taxon>
        <taxon>Legionellales</taxon>
        <taxon>Coxiellaceae</taxon>
        <taxon>Rickettsiella</taxon>
    </lineage>
</organism>
<sequence length="39" mass="4646">MNRVYTGMKLKFTENKLKNKKPNSTNKNKVKENCVKFQL</sequence>
<dbReference type="EMBL" id="AAQJ02000001">
    <property type="protein sequence ID" value="EDP46698.1"/>
    <property type="molecule type" value="Genomic_DNA"/>
</dbReference>
<keyword evidence="2" id="KW-1185">Reference proteome</keyword>
<accession>A8PK68</accession>
<evidence type="ECO:0000313" key="2">
    <source>
        <dbReference type="Proteomes" id="UP000054075"/>
    </source>
</evidence>
<dbReference type="AlphaFoldDB" id="A8PK68"/>
<dbReference type="Proteomes" id="UP000054075">
    <property type="component" value="Unassembled WGS sequence"/>
</dbReference>
<gene>
    <name evidence="1" type="ORF">RICGR_0323</name>
</gene>
<name>A8PK68_9COXI</name>
<reference evidence="1" key="2">
    <citation type="submission" date="2007-10" db="EMBL/GenBank/DDBJ databases">
        <authorList>
            <person name="Myers G.S."/>
        </authorList>
    </citation>
    <scope>NUCLEOTIDE SEQUENCE [LARGE SCALE GENOMIC DNA]</scope>
</reference>
<comment type="caution">
    <text evidence="1">The sequence shown here is derived from an EMBL/GenBank/DDBJ whole genome shotgun (WGS) entry which is preliminary data.</text>
</comment>
<proteinExistence type="predicted"/>
<protein>
    <submittedName>
        <fullName evidence="1">Uncharacterized protein</fullName>
    </submittedName>
</protein>
<evidence type="ECO:0000313" key="1">
    <source>
        <dbReference type="EMBL" id="EDP46698.1"/>
    </source>
</evidence>